<sequence>MPKKKTAPVKKPPPAKRAAAKRPPPKKKARVEWFRFENTDSDPIIENLKEVSAKHKQIRSADNEILDHVALEGLTGITFSRLCLILDAIIPSLKSCNDDAAQDHVWSVIVNRYMRRIPGASIQIFCLDLSKQSQSSTKSSSNEDDQDDTEQNKNFCIDKSIKLPSQSLKRMAKSDWMLHPVLDGQIMGSCPNYTSRRNISKEVMALFDKHGPRESLLLVNEKYDLKNIYFVADQEVRRRALLPMSFDPNMDITLREYACLELIGRTRCFGIVFPNDKTLGRYRILLTAKGLITQYQQTCSSFIIHHIRRFSKYNLESGAKAFKGGIEVVKERVGCGEAVDDEDDDLDSDEAAATVKSTCCNPARLKCDRNFLRMVYDAIALSKGRSMADIRRKLRLPKSHVRNHLKNLANTGLIGSHTRFIYDKKTRIYRARHRSKRRRLARLARQRKILRGVRAKWDETDIRARELLGAKRSQFTQAEDSLIILSRITGLLIDPKCPKSFLVPKKIIRDILHDELFESHDKTSDAVLRRITYLRRLPSNVALINEITAELRDDPDITRLIGSNKDICRSDDKMVKFFKQLLRAIRAKLPHLLGLTGSLVASSPIEIKSYEDLIERFELIDCRHSSIKKVQNPPQCTLVQLIRSTPQCYRLKIAKCEDMQTVMLIASRCVETWFNLEMRLKVPVRVVGLDQENEYFKAIFEQAKQSKEASRLIANLTTPNPTADSRRALFMLRNALKLQPVEKCGNLADALVIQPCDIEFSSEQELTFDKKDVLNEFLSTSKFSNEIKREPTNNVRDSLNRRRRERYRKSKNPNEEAEQSKPQPSKQEMLFRTMEAAMNWIGTHPGIELDVLKQNMAPMFEVGCIEEHLREILELMESLELISRDSVPVSPDMCRRPLLLGYRELLADEQKPIITFAPRANAYVRLSQLIDAEL</sequence>
<feature type="region of interest" description="Disordered" evidence="1">
    <location>
        <begin position="1"/>
        <end position="29"/>
    </location>
</feature>
<proteinExistence type="predicted"/>
<evidence type="ECO:0000256" key="1">
    <source>
        <dbReference type="SAM" id="MobiDB-lite"/>
    </source>
</evidence>
<protein>
    <submittedName>
        <fullName evidence="2">General transcription factor 3C polypeptide 1</fullName>
    </submittedName>
</protein>
<name>A0A6G1SCM8_9ACAR</name>
<dbReference type="EMBL" id="GGYP01003515">
    <property type="protein sequence ID" value="MDE48286.1"/>
    <property type="molecule type" value="Transcribed_RNA"/>
</dbReference>
<dbReference type="InterPro" id="IPR036388">
    <property type="entry name" value="WH-like_DNA-bd_sf"/>
</dbReference>
<dbReference type="InterPro" id="IPR036390">
    <property type="entry name" value="WH_DNA-bd_sf"/>
</dbReference>
<dbReference type="GO" id="GO:0006384">
    <property type="term" value="P:transcription initiation at RNA polymerase III promoter"/>
    <property type="evidence" value="ECO:0007669"/>
    <property type="project" value="InterPro"/>
</dbReference>
<dbReference type="Gene3D" id="1.10.10.10">
    <property type="entry name" value="Winged helix-like DNA-binding domain superfamily/Winged helix DNA-binding domain"/>
    <property type="match status" value="1"/>
</dbReference>
<organism evidence="2">
    <name type="scientific">Aceria tosichella</name>
    <name type="common">wheat curl mite</name>
    <dbReference type="NCBI Taxonomy" id="561515"/>
    <lineage>
        <taxon>Eukaryota</taxon>
        <taxon>Metazoa</taxon>
        <taxon>Ecdysozoa</taxon>
        <taxon>Arthropoda</taxon>
        <taxon>Chelicerata</taxon>
        <taxon>Arachnida</taxon>
        <taxon>Acari</taxon>
        <taxon>Acariformes</taxon>
        <taxon>Trombidiformes</taxon>
        <taxon>Prostigmata</taxon>
        <taxon>Eupodina</taxon>
        <taxon>Eriophyoidea</taxon>
        <taxon>Eriophyidae</taxon>
        <taxon>Eriophyinae</taxon>
        <taxon>Aceriini</taxon>
        <taxon>Aceria</taxon>
    </lineage>
</organism>
<dbReference type="GO" id="GO:0003677">
    <property type="term" value="F:DNA binding"/>
    <property type="evidence" value="ECO:0007669"/>
    <property type="project" value="InterPro"/>
</dbReference>
<feature type="region of interest" description="Disordered" evidence="1">
    <location>
        <begin position="788"/>
        <end position="827"/>
    </location>
</feature>
<reference evidence="2" key="1">
    <citation type="submission" date="2018-10" db="EMBL/GenBank/DDBJ databases">
        <title>Transcriptome assembly of Aceria tosichella (Wheat curl mite) Type 2.</title>
        <authorList>
            <person name="Scully E.D."/>
            <person name="Geib S.M."/>
            <person name="Palmer N.A."/>
            <person name="Gupta A.K."/>
            <person name="Sarath G."/>
            <person name="Tatineni S."/>
        </authorList>
    </citation>
    <scope>NUCLEOTIDE SEQUENCE</scope>
    <source>
        <strain evidence="2">LincolnNE</strain>
    </source>
</reference>
<dbReference type="PANTHER" id="PTHR15180">
    <property type="entry name" value="GENERAL TRANSCRIPTION FACTOR 3C POLYPEPTIDE 1"/>
    <property type="match status" value="1"/>
</dbReference>
<dbReference type="AlphaFoldDB" id="A0A6G1SCM8"/>
<dbReference type="PANTHER" id="PTHR15180:SF1">
    <property type="entry name" value="GENERAL TRANSCRIPTION FACTOR 3C POLYPEPTIDE 1"/>
    <property type="match status" value="1"/>
</dbReference>
<dbReference type="InterPro" id="IPR044210">
    <property type="entry name" value="Tfc3-like"/>
</dbReference>
<dbReference type="SUPFAM" id="SSF46785">
    <property type="entry name" value="Winged helix' DNA-binding domain"/>
    <property type="match status" value="1"/>
</dbReference>
<dbReference type="GO" id="GO:0042791">
    <property type="term" value="P:5S class rRNA transcription by RNA polymerase III"/>
    <property type="evidence" value="ECO:0007669"/>
    <property type="project" value="TreeGrafter"/>
</dbReference>
<feature type="compositionally biased region" description="Basic residues" evidence="1">
    <location>
        <begin position="801"/>
        <end position="811"/>
    </location>
</feature>
<dbReference type="GO" id="GO:0000127">
    <property type="term" value="C:transcription factor TFIIIC complex"/>
    <property type="evidence" value="ECO:0007669"/>
    <property type="project" value="InterPro"/>
</dbReference>
<accession>A0A6G1SCM8</accession>
<feature type="compositionally biased region" description="Basic residues" evidence="1">
    <location>
        <begin position="18"/>
        <end position="29"/>
    </location>
</feature>
<evidence type="ECO:0000313" key="2">
    <source>
        <dbReference type="EMBL" id="MDE48286.1"/>
    </source>
</evidence>
<gene>
    <name evidence="2" type="primary">Gtf3c1</name>
    <name evidence="2" type="ORF">g.11510</name>
</gene>